<evidence type="ECO:0000256" key="6">
    <source>
        <dbReference type="SAM" id="SignalP"/>
    </source>
</evidence>
<dbReference type="Pfam" id="PF05193">
    <property type="entry name" value="Peptidase_M16_C"/>
    <property type="match status" value="2"/>
</dbReference>
<dbReference type="InterPro" id="IPR050626">
    <property type="entry name" value="Peptidase_M16"/>
</dbReference>
<dbReference type="PANTHER" id="PTHR43690:SF34">
    <property type="entry name" value="ZINC PROTEASE PQQL-LIKE"/>
    <property type="match status" value="1"/>
</dbReference>
<evidence type="ECO:0000256" key="3">
    <source>
        <dbReference type="ARBA" id="ARBA00022801"/>
    </source>
</evidence>
<keyword evidence="4" id="KW-0862">Zinc</keyword>
<dbReference type="GO" id="GO:0008237">
    <property type="term" value="F:metallopeptidase activity"/>
    <property type="evidence" value="ECO:0007669"/>
    <property type="project" value="UniProtKB-KW"/>
</dbReference>
<feature type="domain" description="Peptidase M16 C-terminal" evidence="8">
    <location>
        <begin position="690"/>
        <end position="867"/>
    </location>
</feature>
<evidence type="ECO:0000256" key="2">
    <source>
        <dbReference type="ARBA" id="ARBA00022670"/>
    </source>
</evidence>
<feature type="signal peptide" evidence="6">
    <location>
        <begin position="1"/>
        <end position="23"/>
    </location>
</feature>
<accession>A0A7X4HE43</accession>
<evidence type="ECO:0000256" key="4">
    <source>
        <dbReference type="ARBA" id="ARBA00022833"/>
    </source>
</evidence>
<keyword evidence="6" id="KW-0732">Signal</keyword>
<name>A0A7X4HE43_9BURK</name>
<comment type="similarity">
    <text evidence="1">Belongs to the peptidase M16 family.</text>
</comment>
<feature type="domain" description="Peptidase M16 N-terminal" evidence="7">
    <location>
        <begin position="52"/>
        <end position="170"/>
    </location>
</feature>
<dbReference type="Gene3D" id="3.30.830.10">
    <property type="entry name" value="Metalloenzyme, LuxS/M16 peptidase-like"/>
    <property type="match status" value="4"/>
</dbReference>
<keyword evidence="3" id="KW-0378">Hydrolase</keyword>
<dbReference type="InterPro" id="IPR007863">
    <property type="entry name" value="Peptidase_M16_C"/>
</dbReference>
<dbReference type="Pfam" id="PF00675">
    <property type="entry name" value="Peptidase_M16"/>
    <property type="match status" value="1"/>
</dbReference>
<organism evidence="9 10">
    <name type="scientific">Pseudoduganella aquatica</name>
    <dbReference type="NCBI Taxonomy" id="2660641"/>
    <lineage>
        <taxon>Bacteria</taxon>
        <taxon>Pseudomonadati</taxon>
        <taxon>Pseudomonadota</taxon>
        <taxon>Betaproteobacteria</taxon>
        <taxon>Burkholderiales</taxon>
        <taxon>Oxalobacteraceae</taxon>
        <taxon>Telluria group</taxon>
        <taxon>Pseudoduganella</taxon>
    </lineage>
</organism>
<proteinExistence type="inferred from homology"/>
<gene>
    <name evidence="9" type="ORF">GTP77_15405</name>
</gene>
<dbReference type="SUPFAM" id="SSF63411">
    <property type="entry name" value="LuxS/MPP-like metallohydrolase"/>
    <property type="match status" value="4"/>
</dbReference>
<sequence>MSVMTMRVLSAAVLLSCALMAQAEINLSAQLPMAPEVKVGKLANGLTYYIKKNAKPEQKLELRLVVKAGSILEDDDQRGLAHFTEHMAFNGSTNFKRHELVSYLQSIGVKFGADLNAYTSFDETVYMLPIPTAKKENIETGFKVLQDWAGGLSLNEADIDSERGIVLEEMRIGKGLGDRMNKVLMPKLFNGSRYAERLPIGLEDTLKNFKPEAIKRFYRDWYRPDLMAVIVVGDIEPAEAEKLVQSHFGQLKNPEQPRPRAYAPIQSRAYSESLVFLDKESPANMLYIRYAIEPYKEHTDFAGYRQKLVEGMVMSMLGQRMNELTQQAEPPFIQGGGAMGKVAHGYQSFSALAVLGKGGPQPAISALVQESERARQFGFTASELERIKKGMLRQVERVYNERDKSESATFAAEYSRNFLVNESMPGIANEYAYTTELVPGITLDEVNAAARKLLPADQHKLVVYMGNEKSDQPAPKGEELLAAVNAAEMVAVQAQAEKVYATSLMAKPPKAGTIVKETVNKALGLTELTLGNGVKVVLKPTDFKNDQVLMGAHRFGGQSLYDAKDMFNARYASTIVAQMGLLGYTPTDMQKILAGKTAVSGASIATLSEGLRGSSGSNDVETMLQLAHLEFTQPRKDEALYASFIGKQRELARNALLTPEAVFGDTLTATLYNNHPLAPRAPRVEDFDQIQLDRVMEIYKERFASAKGFTFYLVGSFDVARIKPLIATYLASLPAPAIVADYKDPGIRPVKGVVKQEVYKGSEQKSTVALVFTGEAKYTEEAQMQMQAMLEVLNIKLIETLREKMGVIYGGQIGGGLSKRPYGSYQIQTSLPCAPQNTGKVIAATMELIRKMQDEGPDPADLAKVKENWNTSYRKALRENGYWLSRLQGAAVNGTDPANSILKYEQRVAAIKPSDLQAAAKRYFNMENYLQMVLYPEAK</sequence>
<dbReference type="GO" id="GO:0006508">
    <property type="term" value="P:proteolysis"/>
    <property type="evidence" value="ECO:0007669"/>
    <property type="project" value="UniProtKB-KW"/>
</dbReference>
<evidence type="ECO:0000259" key="7">
    <source>
        <dbReference type="Pfam" id="PF00675"/>
    </source>
</evidence>
<evidence type="ECO:0000259" key="8">
    <source>
        <dbReference type="Pfam" id="PF05193"/>
    </source>
</evidence>
<reference evidence="9 10" key="1">
    <citation type="submission" date="2019-12" db="EMBL/GenBank/DDBJ databases">
        <title>Novel species isolated from a subtropical stream in China.</title>
        <authorList>
            <person name="Lu H."/>
        </authorList>
    </citation>
    <scope>NUCLEOTIDE SEQUENCE [LARGE SCALE GENOMIC DNA]</scope>
    <source>
        <strain evidence="9 10">FT127W</strain>
    </source>
</reference>
<dbReference type="GO" id="GO:0046872">
    <property type="term" value="F:metal ion binding"/>
    <property type="evidence" value="ECO:0007669"/>
    <property type="project" value="InterPro"/>
</dbReference>
<protein>
    <submittedName>
        <fullName evidence="9">Insulinase family protein</fullName>
    </submittedName>
</protein>
<feature type="domain" description="Peptidase M16 C-terminal" evidence="8">
    <location>
        <begin position="209"/>
        <end position="390"/>
    </location>
</feature>
<evidence type="ECO:0000313" key="9">
    <source>
        <dbReference type="EMBL" id="MYN08717.1"/>
    </source>
</evidence>
<dbReference type="Proteomes" id="UP000450676">
    <property type="component" value="Unassembled WGS sequence"/>
</dbReference>
<dbReference type="InterPro" id="IPR011249">
    <property type="entry name" value="Metalloenz_LuxS/M16"/>
</dbReference>
<comment type="caution">
    <text evidence="9">The sequence shown here is derived from an EMBL/GenBank/DDBJ whole genome shotgun (WGS) entry which is preliminary data.</text>
</comment>
<evidence type="ECO:0000256" key="1">
    <source>
        <dbReference type="ARBA" id="ARBA00007261"/>
    </source>
</evidence>
<keyword evidence="5" id="KW-0482">Metalloprotease</keyword>
<evidence type="ECO:0000313" key="10">
    <source>
        <dbReference type="Proteomes" id="UP000450676"/>
    </source>
</evidence>
<dbReference type="EMBL" id="WWCU01000016">
    <property type="protein sequence ID" value="MYN08717.1"/>
    <property type="molecule type" value="Genomic_DNA"/>
</dbReference>
<feature type="chain" id="PRO_5030595938" evidence="6">
    <location>
        <begin position="24"/>
        <end position="939"/>
    </location>
</feature>
<evidence type="ECO:0000256" key="5">
    <source>
        <dbReference type="ARBA" id="ARBA00023049"/>
    </source>
</evidence>
<dbReference type="PANTHER" id="PTHR43690">
    <property type="entry name" value="NARDILYSIN"/>
    <property type="match status" value="1"/>
</dbReference>
<keyword evidence="10" id="KW-1185">Reference proteome</keyword>
<dbReference type="InterPro" id="IPR011765">
    <property type="entry name" value="Pept_M16_N"/>
</dbReference>
<keyword evidence="2" id="KW-0645">Protease</keyword>
<dbReference type="AlphaFoldDB" id="A0A7X4HE43"/>